<protein>
    <submittedName>
        <fullName evidence="9">Membrane-associated protease RseP (Regulator of RpoE activity)</fullName>
    </submittedName>
</protein>
<evidence type="ECO:0000256" key="1">
    <source>
        <dbReference type="ARBA" id="ARBA00001947"/>
    </source>
</evidence>
<evidence type="ECO:0000256" key="5">
    <source>
        <dbReference type="ARBA" id="ARBA00022989"/>
    </source>
</evidence>
<evidence type="ECO:0000256" key="4">
    <source>
        <dbReference type="ARBA" id="ARBA00022692"/>
    </source>
</evidence>
<dbReference type="Proteomes" id="UP000575241">
    <property type="component" value="Unassembled WGS sequence"/>
</dbReference>
<dbReference type="GO" id="GO:0016020">
    <property type="term" value="C:membrane"/>
    <property type="evidence" value="ECO:0007669"/>
    <property type="project" value="UniProtKB-SubCell"/>
</dbReference>
<proteinExistence type="inferred from homology"/>
<feature type="transmembrane region" description="Helical" evidence="7">
    <location>
        <begin position="111"/>
        <end position="133"/>
    </location>
</feature>
<keyword evidence="6 7" id="KW-0472">Membrane</keyword>
<dbReference type="InterPro" id="IPR008915">
    <property type="entry name" value="Peptidase_M50"/>
</dbReference>
<evidence type="ECO:0000313" key="10">
    <source>
        <dbReference type="Proteomes" id="UP000575241"/>
    </source>
</evidence>
<dbReference type="AlphaFoldDB" id="A0A7W7K0I2"/>
<comment type="cofactor">
    <cofactor evidence="1">
        <name>Zn(2+)</name>
        <dbReference type="ChEBI" id="CHEBI:29105"/>
    </cofactor>
</comment>
<dbReference type="GO" id="GO:0006508">
    <property type="term" value="P:proteolysis"/>
    <property type="evidence" value="ECO:0007669"/>
    <property type="project" value="UniProtKB-KW"/>
</dbReference>
<keyword evidence="4 7" id="KW-0812">Transmembrane</keyword>
<keyword evidence="9" id="KW-0645">Protease</keyword>
<keyword evidence="10" id="KW-1185">Reference proteome</keyword>
<organism evidence="9 10">
    <name type="scientific">Sphingomonas kyeonggiensis</name>
    <dbReference type="NCBI Taxonomy" id="1268553"/>
    <lineage>
        <taxon>Bacteria</taxon>
        <taxon>Pseudomonadati</taxon>
        <taxon>Pseudomonadota</taxon>
        <taxon>Alphaproteobacteria</taxon>
        <taxon>Sphingomonadales</taxon>
        <taxon>Sphingomonadaceae</taxon>
        <taxon>Sphingomonas</taxon>
    </lineage>
</organism>
<evidence type="ECO:0000256" key="3">
    <source>
        <dbReference type="ARBA" id="ARBA00007931"/>
    </source>
</evidence>
<comment type="similarity">
    <text evidence="3">Belongs to the peptidase M50B family.</text>
</comment>
<evidence type="ECO:0000256" key="2">
    <source>
        <dbReference type="ARBA" id="ARBA00004141"/>
    </source>
</evidence>
<evidence type="ECO:0000256" key="6">
    <source>
        <dbReference type="ARBA" id="ARBA00023136"/>
    </source>
</evidence>
<comment type="caution">
    <text evidence="9">The sequence shown here is derived from an EMBL/GenBank/DDBJ whole genome shotgun (WGS) entry which is preliminary data.</text>
</comment>
<keyword evidence="9" id="KW-0378">Hydrolase</keyword>
<feature type="domain" description="Peptidase M50" evidence="8">
    <location>
        <begin position="40"/>
        <end position="130"/>
    </location>
</feature>
<keyword evidence="5 7" id="KW-1133">Transmembrane helix</keyword>
<gene>
    <name evidence="9" type="ORF">HNP52_001832</name>
</gene>
<evidence type="ECO:0000259" key="8">
    <source>
        <dbReference type="Pfam" id="PF02163"/>
    </source>
</evidence>
<dbReference type="RefSeq" id="WP_184165803.1">
    <property type="nucleotide sequence ID" value="NZ_JACHLN010000002.1"/>
</dbReference>
<feature type="transmembrane region" description="Helical" evidence="7">
    <location>
        <begin position="139"/>
        <end position="159"/>
    </location>
</feature>
<sequence>MRALAIVIFFLTAFGVMGVLSEHFRGDAGLPARLIVDALLCFIAVLVHELGHAAAAHRLGADIRSIVVLPFEYSMRQRRLRLKWRAGMGDLGGYVSYVLDRIDARRKHMMIAAAGPIANLLLALLAGTGAALIGSATLAGALLGALALLSAGMGIANLVPFKGSDGHHILQGLRAGARNKSVR</sequence>
<evidence type="ECO:0000256" key="7">
    <source>
        <dbReference type="SAM" id="Phobius"/>
    </source>
</evidence>
<evidence type="ECO:0000313" key="9">
    <source>
        <dbReference type="EMBL" id="MBB4838763.1"/>
    </source>
</evidence>
<dbReference type="Pfam" id="PF02163">
    <property type="entry name" value="Peptidase_M50"/>
    <property type="match status" value="1"/>
</dbReference>
<dbReference type="GO" id="GO:0008233">
    <property type="term" value="F:peptidase activity"/>
    <property type="evidence" value="ECO:0007669"/>
    <property type="project" value="UniProtKB-KW"/>
</dbReference>
<reference evidence="9 10" key="1">
    <citation type="submission" date="2020-08" db="EMBL/GenBank/DDBJ databases">
        <title>Functional genomics of gut bacteria from endangered species of beetles.</title>
        <authorList>
            <person name="Carlos-Shanley C."/>
        </authorList>
    </citation>
    <scope>NUCLEOTIDE SEQUENCE [LARGE SCALE GENOMIC DNA]</scope>
    <source>
        <strain evidence="9 10">S00224</strain>
    </source>
</reference>
<feature type="transmembrane region" description="Helical" evidence="7">
    <location>
        <begin position="34"/>
        <end position="55"/>
    </location>
</feature>
<dbReference type="EMBL" id="JACHLN010000002">
    <property type="protein sequence ID" value="MBB4838763.1"/>
    <property type="molecule type" value="Genomic_DNA"/>
</dbReference>
<name>A0A7W7K0I2_9SPHN</name>
<accession>A0A7W7K0I2</accession>
<comment type="subcellular location">
    <subcellularLocation>
        <location evidence="2">Membrane</location>
        <topology evidence="2">Multi-pass membrane protein</topology>
    </subcellularLocation>
</comment>